<keyword evidence="3" id="KW-1185">Reference proteome</keyword>
<dbReference type="EMBL" id="JBHSJF010000006">
    <property type="protein sequence ID" value="MFC5068092.1"/>
    <property type="molecule type" value="Genomic_DNA"/>
</dbReference>
<evidence type="ECO:0000256" key="1">
    <source>
        <dbReference type="SAM" id="MobiDB-lite"/>
    </source>
</evidence>
<name>A0ABV9Z0U6_9HYPH</name>
<feature type="region of interest" description="Disordered" evidence="1">
    <location>
        <begin position="22"/>
        <end position="179"/>
    </location>
</feature>
<protein>
    <submittedName>
        <fullName evidence="2">PopZ family protein</fullName>
    </submittedName>
</protein>
<dbReference type="InterPro" id="IPR019632">
    <property type="entry name" value="DUF2497"/>
</dbReference>
<organism evidence="2 3">
    <name type="scientific">Flaviflagellibacter deserti</name>
    <dbReference type="NCBI Taxonomy" id="2267266"/>
    <lineage>
        <taxon>Bacteria</taxon>
        <taxon>Pseudomonadati</taxon>
        <taxon>Pseudomonadota</taxon>
        <taxon>Alphaproteobacteria</taxon>
        <taxon>Hyphomicrobiales</taxon>
        <taxon>Flaviflagellibacter</taxon>
    </lineage>
</organism>
<dbReference type="Proteomes" id="UP001595796">
    <property type="component" value="Unassembled WGS sequence"/>
</dbReference>
<proteinExistence type="predicted"/>
<feature type="compositionally biased region" description="Polar residues" evidence="1">
    <location>
        <begin position="160"/>
        <end position="171"/>
    </location>
</feature>
<gene>
    <name evidence="2" type="ORF">ACFPFW_08690</name>
</gene>
<dbReference type="Pfam" id="PF10691">
    <property type="entry name" value="DUF2497"/>
    <property type="match status" value="1"/>
</dbReference>
<accession>A0ABV9Z0U6</accession>
<reference evidence="3" key="1">
    <citation type="journal article" date="2019" name="Int. J. Syst. Evol. Microbiol.">
        <title>The Global Catalogue of Microorganisms (GCM) 10K type strain sequencing project: providing services to taxonomists for standard genome sequencing and annotation.</title>
        <authorList>
            <consortium name="The Broad Institute Genomics Platform"/>
            <consortium name="The Broad Institute Genome Sequencing Center for Infectious Disease"/>
            <person name="Wu L."/>
            <person name="Ma J."/>
        </authorList>
    </citation>
    <scope>NUCLEOTIDE SEQUENCE [LARGE SCALE GENOMIC DNA]</scope>
    <source>
        <strain evidence="3">CGMCC 1.16444</strain>
    </source>
</reference>
<evidence type="ECO:0000313" key="2">
    <source>
        <dbReference type="EMBL" id="MFC5068092.1"/>
    </source>
</evidence>
<feature type="compositionally biased region" description="Acidic residues" evidence="1">
    <location>
        <begin position="108"/>
        <end position="118"/>
    </location>
</feature>
<sequence>MSSTAKAHEPTMEEILASIRRIIADDDPSETPVAAAPAPAAPAKPALKAVEAAPPPPPAPAAAAEDDMAGMSQDDIDAMLASFDSPPLPGKEPEPELAAEAVDPWDAIADEEEDEDVLELTKPLKSVPDEVEFRDPTPPPASPPDEDDMSDWAVLPEESAASTPKRSSAPSGESLLAAEASRAVSASFGSLANTIFAANARTLDDLVQEMLRPMLKDWLDTNLPAVVERLVQAEIERVSRGNRR</sequence>
<comment type="caution">
    <text evidence="2">The sequence shown here is derived from an EMBL/GenBank/DDBJ whole genome shotgun (WGS) entry which is preliminary data.</text>
</comment>
<feature type="compositionally biased region" description="Low complexity" evidence="1">
    <location>
        <begin position="32"/>
        <end position="52"/>
    </location>
</feature>
<dbReference type="RefSeq" id="WP_114957588.1">
    <property type="nucleotide sequence ID" value="NZ_JBHSJF010000006.1"/>
</dbReference>
<evidence type="ECO:0000313" key="3">
    <source>
        <dbReference type="Proteomes" id="UP001595796"/>
    </source>
</evidence>